<dbReference type="GO" id="GO:0052906">
    <property type="term" value="F:tRNA (guanine(37)-N1)-methyltransferase activity"/>
    <property type="evidence" value="ECO:0007669"/>
    <property type="project" value="UniProtKB-UniRule"/>
</dbReference>
<dbReference type="HAMAP" id="MF_00605">
    <property type="entry name" value="TrmD"/>
    <property type="match status" value="1"/>
</dbReference>
<evidence type="ECO:0000313" key="20">
    <source>
        <dbReference type="Proteomes" id="UP000177369"/>
    </source>
</evidence>
<dbReference type="InterPro" id="IPR002649">
    <property type="entry name" value="tRNA_m1G_MeTrfase_TrmD"/>
</dbReference>
<evidence type="ECO:0000256" key="12">
    <source>
        <dbReference type="ARBA" id="ARBA00029736"/>
    </source>
</evidence>
<proteinExistence type="inferred from homology"/>
<dbReference type="SUPFAM" id="SSF75217">
    <property type="entry name" value="alpha/beta knot"/>
    <property type="match status" value="1"/>
</dbReference>
<keyword evidence="8 15" id="KW-0489">Methyltransferase</keyword>
<evidence type="ECO:0000256" key="4">
    <source>
        <dbReference type="ARBA" id="ARBA00011738"/>
    </source>
</evidence>
<dbReference type="EMBL" id="MFBD01000048">
    <property type="protein sequence ID" value="OGD87431.1"/>
    <property type="molecule type" value="Genomic_DNA"/>
</dbReference>
<sequence length="207" mass="23389">MFSSVFSQSIVNRAQKNRLVKIKLVNIRDFALDKHKTVDDRPYGGGSGMIIKVDVIARALESLKPKPFSILLSTGGKKYTQKKAGNYSKKKAVAIICGHYEGVDSRVEKLVDEVISIGDYILTGGEIASMVIIDSVTRLLPKVINLDSVKSESFSKSHFLEYPQYTRPENFRRLKVPKVLLRGNHQQISTWRKKEALKKTKELRPDL</sequence>
<evidence type="ECO:0000256" key="10">
    <source>
        <dbReference type="ARBA" id="ARBA00022691"/>
    </source>
</evidence>
<dbReference type="PIRSF" id="PIRSF000386">
    <property type="entry name" value="tRNA_mtase"/>
    <property type="match status" value="1"/>
</dbReference>
<evidence type="ECO:0000256" key="6">
    <source>
        <dbReference type="ARBA" id="ARBA00014679"/>
    </source>
</evidence>
<organism evidence="19 20">
    <name type="scientific">Candidatus Curtissbacteria bacterium RIFCSPHIGHO2_02_FULL_40_16b</name>
    <dbReference type="NCBI Taxonomy" id="1797714"/>
    <lineage>
        <taxon>Bacteria</taxon>
        <taxon>Candidatus Curtissiibacteriota</taxon>
    </lineage>
</organism>
<evidence type="ECO:0000256" key="8">
    <source>
        <dbReference type="ARBA" id="ARBA00022603"/>
    </source>
</evidence>
<dbReference type="Gene3D" id="1.10.1270.20">
    <property type="entry name" value="tRNA(m1g37)methyltransferase, domain 2"/>
    <property type="match status" value="1"/>
</dbReference>
<evidence type="ECO:0000256" key="15">
    <source>
        <dbReference type="HAMAP-Rule" id="MF_00605"/>
    </source>
</evidence>
<dbReference type="InterPro" id="IPR016009">
    <property type="entry name" value="tRNA_MeTrfase_TRMD/TRM10"/>
</dbReference>
<evidence type="ECO:0000256" key="14">
    <source>
        <dbReference type="ARBA" id="ARBA00047783"/>
    </source>
</evidence>
<dbReference type="GO" id="GO:0005829">
    <property type="term" value="C:cytosol"/>
    <property type="evidence" value="ECO:0007669"/>
    <property type="project" value="TreeGrafter"/>
</dbReference>
<feature type="binding site" evidence="15 16">
    <location>
        <position position="98"/>
    </location>
    <ligand>
        <name>S-adenosyl-L-methionine</name>
        <dbReference type="ChEBI" id="CHEBI:59789"/>
    </ligand>
</feature>
<dbReference type="STRING" id="1797714.A3D04_00030"/>
<evidence type="ECO:0000256" key="16">
    <source>
        <dbReference type="PIRSR" id="PIRSR000386-1"/>
    </source>
</evidence>
<comment type="function">
    <text evidence="1 15 17">Specifically methylates guanosine-37 in various tRNAs.</text>
</comment>
<evidence type="ECO:0000256" key="7">
    <source>
        <dbReference type="ARBA" id="ARBA00022490"/>
    </source>
</evidence>
<protein>
    <recommendedName>
        <fullName evidence="6 15">tRNA (guanine-N(1)-)-methyltransferase</fullName>
        <ecNumber evidence="5 15">2.1.1.228</ecNumber>
    </recommendedName>
    <alternativeName>
        <fullName evidence="12 15">M1G-methyltransferase</fullName>
    </alternativeName>
    <alternativeName>
        <fullName evidence="13 15">tRNA [GM37] methyltransferase</fullName>
    </alternativeName>
</protein>
<dbReference type="NCBIfam" id="TIGR00088">
    <property type="entry name" value="trmD"/>
    <property type="match status" value="1"/>
</dbReference>
<dbReference type="AlphaFoldDB" id="A0A1F5G6E9"/>
<evidence type="ECO:0000313" key="19">
    <source>
        <dbReference type="EMBL" id="OGD87431.1"/>
    </source>
</evidence>
<evidence type="ECO:0000256" key="3">
    <source>
        <dbReference type="ARBA" id="ARBA00007630"/>
    </source>
</evidence>
<evidence type="ECO:0000259" key="18">
    <source>
        <dbReference type="Pfam" id="PF01746"/>
    </source>
</evidence>
<keyword evidence="11 15" id="KW-0819">tRNA processing</keyword>
<dbReference type="InterPro" id="IPR023148">
    <property type="entry name" value="tRNA_m1G_MeTrfase_C_sf"/>
</dbReference>
<reference evidence="19 20" key="1">
    <citation type="journal article" date="2016" name="Nat. Commun.">
        <title>Thousands of microbial genomes shed light on interconnected biogeochemical processes in an aquifer system.</title>
        <authorList>
            <person name="Anantharaman K."/>
            <person name="Brown C.T."/>
            <person name="Hug L.A."/>
            <person name="Sharon I."/>
            <person name="Castelle C.J."/>
            <person name="Probst A.J."/>
            <person name="Thomas B.C."/>
            <person name="Singh A."/>
            <person name="Wilkins M.J."/>
            <person name="Karaoz U."/>
            <person name="Brodie E.L."/>
            <person name="Williams K.H."/>
            <person name="Hubbard S.S."/>
            <person name="Banfield J.F."/>
        </authorList>
    </citation>
    <scope>NUCLEOTIDE SEQUENCE [LARGE SCALE GENOMIC DNA]</scope>
</reference>
<comment type="subcellular location">
    <subcellularLocation>
        <location evidence="2 15 17">Cytoplasm</location>
    </subcellularLocation>
</comment>
<comment type="subunit">
    <text evidence="4 15 17">Homodimer.</text>
</comment>
<dbReference type="EC" id="2.1.1.228" evidence="5 15"/>
<keyword evidence="10 15" id="KW-0949">S-adenosyl-L-methionine</keyword>
<dbReference type="PANTHER" id="PTHR46417:SF1">
    <property type="entry name" value="TRNA (GUANINE-N(1)-)-METHYLTRANSFERASE"/>
    <property type="match status" value="1"/>
</dbReference>
<feature type="domain" description="tRNA methyltransferase TRMD/TRM10-type" evidence="18">
    <location>
        <begin position="1"/>
        <end position="207"/>
    </location>
</feature>
<comment type="similarity">
    <text evidence="3 15 17">Belongs to the RNA methyltransferase TrmD family.</text>
</comment>
<keyword evidence="7 15" id="KW-0963">Cytoplasm</keyword>
<gene>
    <name evidence="15" type="primary">trmD</name>
    <name evidence="19" type="ORF">A3D04_00030</name>
</gene>
<feature type="binding site" evidence="15 16">
    <location>
        <begin position="117"/>
        <end position="122"/>
    </location>
    <ligand>
        <name>S-adenosyl-L-methionine</name>
        <dbReference type="ChEBI" id="CHEBI:59789"/>
    </ligand>
</feature>
<evidence type="ECO:0000256" key="1">
    <source>
        <dbReference type="ARBA" id="ARBA00002634"/>
    </source>
</evidence>
<dbReference type="Pfam" id="PF01746">
    <property type="entry name" value="tRNA_m1G_MT"/>
    <property type="match status" value="1"/>
</dbReference>
<dbReference type="NCBIfam" id="NF000648">
    <property type="entry name" value="PRK00026.1"/>
    <property type="match status" value="1"/>
</dbReference>
<evidence type="ECO:0000256" key="2">
    <source>
        <dbReference type="ARBA" id="ARBA00004496"/>
    </source>
</evidence>
<accession>A0A1F5G6E9</accession>
<evidence type="ECO:0000256" key="11">
    <source>
        <dbReference type="ARBA" id="ARBA00022694"/>
    </source>
</evidence>
<dbReference type="GO" id="GO:0002939">
    <property type="term" value="P:tRNA N1-guanine methylation"/>
    <property type="evidence" value="ECO:0007669"/>
    <property type="project" value="TreeGrafter"/>
</dbReference>
<name>A0A1F5G6E9_9BACT</name>
<dbReference type="PANTHER" id="PTHR46417">
    <property type="entry name" value="TRNA (GUANINE-N(1)-)-METHYLTRANSFERASE"/>
    <property type="match status" value="1"/>
</dbReference>
<evidence type="ECO:0000256" key="17">
    <source>
        <dbReference type="RuleBase" id="RU003464"/>
    </source>
</evidence>
<dbReference type="InterPro" id="IPR029026">
    <property type="entry name" value="tRNA_m1G_MTases_N"/>
</dbReference>
<dbReference type="Gene3D" id="3.40.1280.10">
    <property type="match status" value="1"/>
</dbReference>
<comment type="caution">
    <text evidence="19">The sequence shown here is derived from an EMBL/GenBank/DDBJ whole genome shotgun (WGS) entry which is preliminary data.</text>
</comment>
<comment type="catalytic activity">
    <reaction evidence="14 15 17">
        <text>guanosine(37) in tRNA + S-adenosyl-L-methionine = N(1)-methylguanosine(37) in tRNA + S-adenosyl-L-homocysteine + H(+)</text>
        <dbReference type="Rhea" id="RHEA:36899"/>
        <dbReference type="Rhea" id="RHEA-COMP:10145"/>
        <dbReference type="Rhea" id="RHEA-COMP:10147"/>
        <dbReference type="ChEBI" id="CHEBI:15378"/>
        <dbReference type="ChEBI" id="CHEBI:57856"/>
        <dbReference type="ChEBI" id="CHEBI:59789"/>
        <dbReference type="ChEBI" id="CHEBI:73542"/>
        <dbReference type="ChEBI" id="CHEBI:74269"/>
        <dbReference type="EC" id="2.1.1.228"/>
    </reaction>
</comment>
<dbReference type="Proteomes" id="UP000177369">
    <property type="component" value="Unassembled WGS sequence"/>
</dbReference>
<dbReference type="InterPro" id="IPR029028">
    <property type="entry name" value="Alpha/beta_knot_MTases"/>
</dbReference>
<keyword evidence="9 15" id="KW-0808">Transferase</keyword>
<evidence type="ECO:0000256" key="5">
    <source>
        <dbReference type="ARBA" id="ARBA00012807"/>
    </source>
</evidence>
<evidence type="ECO:0000256" key="9">
    <source>
        <dbReference type="ARBA" id="ARBA00022679"/>
    </source>
</evidence>
<dbReference type="CDD" id="cd18080">
    <property type="entry name" value="TrmD-like"/>
    <property type="match status" value="1"/>
</dbReference>
<evidence type="ECO:0000256" key="13">
    <source>
        <dbReference type="ARBA" id="ARBA00033392"/>
    </source>
</evidence>